<name>A0A9P0JWQ9_ACAOB</name>
<feature type="chain" id="PRO_5040307523" evidence="1">
    <location>
        <begin position="20"/>
        <end position="71"/>
    </location>
</feature>
<gene>
    <name evidence="2" type="ORF">ACAOBT_LOCUS4278</name>
</gene>
<evidence type="ECO:0000256" key="1">
    <source>
        <dbReference type="SAM" id="SignalP"/>
    </source>
</evidence>
<evidence type="ECO:0000313" key="2">
    <source>
        <dbReference type="EMBL" id="CAH1961664.1"/>
    </source>
</evidence>
<organism evidence="2 3">
    <name type="scientific">Acanthoscelides obtectus</name>
    <name type="common">Bean weevil</name>
    <name type="synonym">Bruchus obtectus</name>
    <dbReference type="NCBI Taxonomy" id="200917"/>
    <lineage>
        <taxon>Eukaryota</taxon>
        <taxon>Metazoa</taxon>
        <taxon>Ecdysozoa</taxon>
        <taxon>Arthropoda</taxon>
        <taxon>Hexapoda</taxon>
        <taxon>Insecta</taxon>
        <taxon>Pterygota</taxon>
        <taxon>Neoptera</taxon>
        <taxon>Endopterygota</taxon>
        <taxon>Coleoptera</taxon>
        <taxon>Polyphaga</taxon>
        <taxon>Cucujiformia</taxon>
        <taxon>Chrysomeloidea</taxon>
        <taxon>Chrysomelidae</taxon>
        <taxon>Bruchinae</taxon>
        <taxon>Bruchini</taxon>
        <taxon>Acanthoscelides</taxon>
    </lineage>
</organism>
<comment type="caution">
    <text evidence="2">The sequence shown here is derived from an EMBL/GenBank/DDBJ whole genome shotgun (WGS) entry which is preliminary data.</text>
</comment>
<dbReference type="AlphaFoldDB" id="A0A9P0JWQ9"/>
<protein>
    <submittedName>
        <fullName evidence="2">Uncharacterized protein</fullName>
    </submittedName>
</protein>
<proteinExistence type="predicted"/>
<feature type="signal peptide" evidence="1">
    <location>
        <begin position="1"/>
        <end position="19"/>
    </location>
</feature>
<reference evidence="2" key="1">
    <citation type="submission" date="2022-03" db="EMBL/GenBank/DDBJ databases">
        <authorList>
            <person name="Sayadi A."/>
        </authorList>
    </citation>
    <scope>NUCLEOTIDE SEQUENCE</scope>
</reference>
<keyword evidence="3" id="KW-1185">Reference proteome</keyword>
<dbReference type="EMBL" id="CAKOFQ010006696">
    <property type="protein sequence ID" value="CAH1961664.1"/>
    <property type="molecule type" value="Genomic_DNA"/>
</dbReference>
<accession>A0A9P0JWQ9</accession>
<sequence>MKFLVFAIFAFLAVCSVMADPEPRPSGLGVIAPGVLAAPGVIATSGVVGIGAAPLAVAPGLGLAGHGVILG</sequence>
<evidence type="ECO:0000313" key="3">
    <source>
        <dbReference type="Proteomes" id="UP001152888"/>
    </source>
</evidence>
<dbReference type="Proteomes" id="UP001152888">
    <property type="component" value="Unassembled WGS sequence"/>
</dbReference>
<keyword evidence="1" id="KW-0732">Signal</keyword>